<protein>
    <submittedName>
        <fullName evidence="1">Uncharacterized protein</fullName>
    </submittedName>
</protein>
<comment type="caution">
    <text evidence="1">The sequence shown here is derived from an EMBL/GenBank/DDBJ whole genome shotgun (WGS) entry which is preliminary data.</text>
</comment>
<sequence>MSTKQSIKSQDQTDDAPGFHLWEDCFETMDNAETAPVYLRFEGVSVELETQRAGANVTVTLPRDLARALGIVE</sequence>
<reference evidence="1 2" key="1">
    <citation type="submission" date="2019-09" db="EMBL/GenBank/DDBJ databases">
        <title>Hydrogenophaga aromatica sp. nov., isolated from a para-xylene-degrading enrichment culture.</title>
        <authorList>
            <person name="Tancsics A."/>
            <person name="Banerjee S."/>
        </authorList>
    </citation>
    <scope>NUCLEOTIDE SEQUENCE [LARGE SCALE GENOMIC DNA]</scope>
    <source>
        <strain evidence="1 2">D2P1</strain>
    </source>
</reference>
<proteinExistence type="predicted"/>
<dbReference type="AlphaFoldDB" id="A0A7Y8GWB8"/>
<keyword evidence="2" id="KW-1185">Reference proteome</keyword>
<evidence type="ECO:0000313" key="2">
    <source>
        <dbReference type="Proteomes" id="UP000545507"/>
    </source>
</evidence>
<dbReference type="EMBL" id="VYGV01000011">
    <property type="protein sequence ID" value="NWF46040.1"/>
    <property type="molecule type" value="Genomic_DNA"/>
</dbReference>
<gene>
    <name evidence="1" type="ORF">F3K02_12375</name>
</gene>
<organism evidence="1 2">
    <name type="scientific">Hydrogenophaga aromaticivorans</name>
    <dbReference type="NCBI Taxonomy" id="2610898"/>
    <lineage>
        <taxon>Bacteria</taxon>
        <taxon>Pseudomonadati</taxon>
        <taxon>Pseudomonadota</taxon>
        <taxon>Betaproteobacteria</taxon>
        <taxon>Burkholderiales</taxon>
        <taxon>Comamonadaceae</taxon>
        <taxon>Hydrogenophaga</taxon>
    </lineage>
</organism>
<evidence type="ECO:0000313" key="1">
    <source>
        <dbReference type="EMBL" id="NWF46040.1"/>
    </source>
</evidence>
<accession>A0A7Y8GWB8</accession>
<dbReference type="Proteomes" id="UP000545507">
    <property type="component" value="Unassembled WGS sequence"/>
</dbReference>
<dbReference type="RefSeq" id="WP_177135948.1">
    <property type="nucleotide sequence ID" value="NZ_VYGV01000011.1"/>
</dbReference>
<name>A0A7Y8GWB8_9BURK</name>